<keyword evidence="2" id="KW-1185">Reference proteome</keyword>
<reference evidence="1" key="1">
    <citation type="submission" date="2023-06" db="EMBL/GenBank/DDBJ databases">
        <title>Robiginitalea aurantiacus sp. nov. and Algoriphagus sediminis sp. nov., isolated from coastal sediment.</title>
        <authorList>
            <person name="Zhou Z.Y."/>
            <person name="An J."/>
            <person name="Jia Y.W."/>
            <person name="Du Z.J."/>
        </authorList>
    </citation>
    <scope>NUCLEOTIDE SEQUENCE</scope>
    <source>
        <strain evidence="1">C2-7</strain>
    </source>
</reference>
<dbReference type="Proteomes" id="UP001171916">
    <property type="component" value="Unassembled WGS sequence"/>
</dbReference>
<gene>
    <name evidence="1" type="ORF">QVH07_03090</name>
</gene>
<accession>A0ABT7Y9D0</accession>
<evidence type="ECO:0000313" key="2">
    <source>
        <dbReference type="Proteomes" id="UP001171916"/>
    </source>
</evidence>
<evidence type="ECO:0000313" key="1">
    <source>
        <dbReference type="EMBL" id="MDN3203113.1"/>
    </source>
</evidence>
<organism evidence="1 2">
    <name type="scientific">Algoriphagus sediminis</name>
    <dbReference type="NCBI Taxonomy" id="3057113"/>
    <lineage>
        <taxon>Bacteria</taxon>
        <taxon>Pseudomonadati</taxon>
        <taxon>Bacteroidota</taxon>
        <taxon>Cytophagia</taxon>
        <taxon>Cytophagales</taxon>
        <taxon>Cyclobacteriaceae</taxon>
        <taxon>Algoriphagus</taxon>
    </lineage>
</organism>
<proteinExistence type="predicted"/>
<protein>
    <submittedName>
        <fullName evidence="1">Uncharacterized protein</fullName>
    </submittedName>
</protein>
<sequence>MRNKVLIAGAAFFALVVAAYAIFVSLGGNNPIVIQKIEDVPPSLAGITYEGTPQDERLGKAFDRIETILSVNPGKKLHTIYEVEPAGKLDTMRVFIGFDQSFKIDSLEFKQFEESSFLLASIEANRWVMPGPNRVKEEIEAFADEKNLVLSGVFIDKILSDSKVQVIAPLRH</sequence>
<dbReference type="EMBL" id="JAUEPH010000001">
    <property type="protein sequence ID" value="MDN3203113.1"/>
    <property type="molecule type" value="Genomic_DNA"/>
</dbReference>
<comment type="caution">
    <text evidence="1">The sequence shown here is derived from an EMBL/GenBank/DDBJ whole genome shotgun (WGS) entry which is preliminary data.</text>
</comment>
<name>A0ABT7Y9D0_9BACT</name>
<dbReference type="RefSeq" id="WP_289998664.1">
    <property type="nucleotide sequence ID" value="NZ_JAUEPH010000001.1"/>
</dbReference>